<dbReference type="SUPFAM" id="SSF57716">
    <property type="entry name" value="Glucocorticoid receptor-like (DNA-binding domain)"/>
    <property type="match status" value="1"/>
</dbReference>
<gene>
    <name evidence="6" type="ORF">DKG74_20590</name>
</gene>
<protein>
    <submittedName>
        <fullName evidence="6">Conjugal transfer protein TraR</fullName>
    </submittedName>
</protein>
<dbReference type="GO" id="GO:0008270">
    <property type="term" value="F:zinc ion binding"/>
    <property type="evidence" value="ECO:0007669"/>
    <property type="project" value="UniProtKB-KW"/>
</dbReference>
<dbReference type="PANTHER" id="PTHR38777:SF1">
    <property type="entry name" value="DNAK SUPPRESSOR PROTEIN"/>
    <property type="match status" value="1"/>
</dbReference>
<evidence type="ECO:0000256" key="4">
    <source>
        <dbReference type="PROSITE-ProRule" id="PRU00510"/>
    </source>
</evidence>
<dbReference type="AlphaFoldDB" id="A0A317DSP2"/>
<accession>A0A317DSP2</accession>
<evidence type="ECO:0000256" key="2">
    <source>
        <dbReference type="ARBA" id="ARBA00022771"/>
    </source>
</evidence>
<dbReference type="OrthoDB" id="962301at2"/>
<dbReference type="NCBIfam" id="TIGR02419">
    <property type="entry name" value="C4_traR_proteo"/>
    <property type="match status" value="1"/>
</dbReference>
<dbReference type="PROSITE" id="PS51128">
    <property type="entry name" value="ZF_DKSA_2"/>
    <property type="match status" value="1"/>
</dbReference>
<evidence type="ECO:0000313" key="7">
    <source>
        <dbReference type="Proteomes" id="UP000245461"/>
    </source>
</evidence>
<dbReference type="EMBL" id="QGLE01000021">
    <property type="protein sequence ID" value="PWR17689.1"/>
    <property type="molecule type" value="Genomic_DNA"/>
</dbReference>
<evidence type="ECO:0000313" key="6">
    <source>
        <dbReference type="EMBL" id="PWR17689.1"/>
    </source>
</evidence>
<feature type="zinc finger region" description="dksA C4-type" evidence="4">
    <location>
        <begin position="35"/>
        <end position="59"/>
    </location>
</feature>
<evidence type="ECO:0000256" key="1">
    <source>
        <dbReference type="ARBA" id="ARBA00022723"/>
    </source>
</evidence>
<proteinExistence type="predicted"/>
<keyword evidence="3" id="KW-0862">Zinc</keyword>
<dbReference type="InterPro" id="IPR000962">
    <property type="entry name" value="Znf_DskA_TraR"/>
</dbReference>
<dbReference type="PANTHER" id="PTHR38777">
    <property type="entry name" value="FELS-2 PROPHAGE PROTEIN"/>
    <property type="match status" value="1"/>
</dbReference>
<feature type="domain" description="Zinc finger DksA/TraR C4-type" evidence="5">
    <location>
        <begin position="34"/>
        <end position="65"/>
    </location>
</feature>
<dbReference type="Pfam" id="PF01258">
    <property type="entry name" value="zf-dskA_traR"/>
    <property type="match status" value="1"/>
</dbReference>
<evidence type="ECO:0000256" key="3">
    <source>
        <dbReference type="ARBA" id="ARBA00022833"/>
    </source>
</evidence>
<dbReference type="Gene3D" id="1.20.120.910">
    <property type="entry name" value="DksA, coiled-coil domain"/>
    <property type="match status" value="1"/>
</dbReference>
<name>A0A317DSP2_9PROT</name>
<dbReference type="Proteomes" id="UP000245461">
    <property type="component" value="Unassembled WGS sequence"/>
</dbReference>
<keyword evidence="7" id="KW-1185">Reference proteome</keyword>
<dbReference type="RefSeq" id="WP_109908062.1">
    <property type="nucleotide sequence ID" value="NZ_QGLE01000021.1"/>
</dbReference>
<sequence>MADDADRAQELAATLNDTALMAHRRRVIGPAHQWCIDCGGGIPIERQRAAPGAMRCFDCQQAAERRW</sequence>
<evidence type="ECO:0000259" key="5">
    <source>
        <dbReference type="Pfam" id="PF01258"/>
    </source>
</evidence>
<keyword evidence="2" id="KW-0863">Zinc-finger</keyword>
<keyword evidence="1" id="KW-0479">Metal-binding</keyword>
<dbReference type="GO" id="GO:1900378">
    <property type="term" value="P:positive regulation of secondary metabolite biosynthetic process"/>
    <property type="evidence" value="ECO:0007669"/>
    <property type="project" value="TreeGrafter"/>
</dbReference>
<reference evidence="6 7" key="1">
    <citation type="submission" date="2018-05" db="EMBL/GenBank/DDBJ databases">
        <title>Zavarzinia sp. HR-AS.</title>
        <authorList>
            <person name="Lee Y."/>
            <person name="Jeon C.O."/>
        </authorList>
    </citation>
    <scope>NUCLEOTIDE SEQUENCE [LARGE SCALE GENOMIC DNA]</scope>
    <source>
        <strain evidence="6 7">HR-AS</strain>
    </source>
</reference>
<comment type="caution">
    <text evidence="6">The sequence shown here is derived from an EMBL/GenBank/DDBJ whole genome shotgun (WGS) entry which is preliminary data.</text>
</comment>
<organism evidence="6 7">
    <name type="scientific">Zavarzinia aquatilis</name>
    <dbReference type="NCBI Taxonomy" id="2211142"/>
    <lineage>
        <taxon>Bacteria</taxon>
        <taxon>Pseudomonadati</taxon>
        <taxon>Pseudomonadota</taxon>
        <taxon>Alphaproteobacteria</taxon>
        <taxon>Rhodospirillales</taxon>
        <taxon>Zavarziniaceae</taxon>
        <taxon>Zavarzinia</taxon>
    </lineage>
</organism>
<dbReference type="InterPro" id="IPR012783">
    <property type="entry name" value="Znf_C4_TraR"/>
</dbReference>